<sequence>MPQTQAPTAPQTIHNVNHMTGGKNYNNFSNGSQNFYEGRDFHQNSGAGRIVVNYGSRDDWDEDEKNRDKIFSTPQLRKELGIFKRQSPNLENDYKEIDCQEYLDKWQRVSGDTFNLGKSLDQIPHIQIILSDLPGKILSLDDKIRILDAMTKISDLAGGLSPRCLRIQDVGIVDLIRDPSLDFHDPDVEVFKGKVGTLDVIVKAVKKPGPNGERLESLLKQAITWRKLHHENVLSFLGLYYFDDFRSRVCVVYPLTEQRSLDESVPDGDDNCDKFAAGAIEGLNYIHNFQNVIHGDLQKRSLLIESSYVAHIADLGLAQLLNKATGIKADSEKCQCARVLCKSLYDLSVPSTPLCRPERISDTVWDILKEWLSKGLSSSTGGTSRDRN</sequence>
<gene>
    <name evidence="4" type="ORF">AAF712_015769</name>
</gene>
<organism evidence="4 5">
    <name type="scientific">Marasmius tenuissimus</name>
    <dbReference type="NCBI Taxonomy" id="585030"/>
    <lineage>
        <taxon>Eukaryota</taxon>
        <taxon>Fungi</taxon>
        <taxon>Dikarya</taxon>
        <taxon>Basidiomycota</taxon>
        <taxon>Agaricomycotina</taxon>
        <taxon>Agaricomycetes</taxon>
        <taxon>Agaricomycetidae</taxon>
        <taxon>Agaricales</taxon>
        <taxon>Marasmiineae</taxon>
        <taxon>Marasmiaceae</taxon>
        <taxon>Marasmius</taxon>
    </lineage>
</organism>
<dbReference type="Gene3D" id="1.10.510.10">
    <property type="entry name" value="Transferase(Phosphotransferase) domain 1"/>
    <property type="match status" value="1"/>
</dbReference>
<protein>
    <recommendedName>
        <fullName evidence="3">Protein kinase domain-containing protein</fullName>
    </recommendedName>
</protein>
<feature type="domain" description="Protein kinase" evidence="3">
    <location>
        <begin position="150"/>
        <end position="388"/>
    </location>
</feature>
<dbReference type="PANTHER" id="PTHR27001">
    <property type="entry name" value="OS01G0253100 PROTEIN"/>
    <property type="match status" value="1"/>
</dbReference>
<dbReference type="SMART" id="SM00219">
    <property type="entry name" value="TyrKc"/>
    <property type="match status" value="1"/>
</dbReference>
<comment type="caution">
    <text evidence="4">The sequence shown here is derived from an EMBL/GenBank/DDBJ whole genome shotgun (WGS) entry which is preliminary data.</text>
</comment>
<accession>A0ABR2ZAS8</accession>
<dbReference type="PANTHER" id="PTHR27001:SF118">
    <property type="entry name" value="OS01G0253100 PROTEIN"/>
    <property type="match status" value="1"/>
</dbReference>
<keyword evidence="1" id="KW-0547">Nucleotide-binding</keyword>
<dbReference type="Pfam" id="PF07714">
    <property type="entry name" value="PK_Tyr_Ser-Thr"/>
    <property type="match status" value="1"/>
</dbReference>
<dbReference type="EMBL" id="JBBXMP010000488">
    <property type="protein sequence ID" value="KAL0057582.1"/>
    <property type="molecule type" value="Genomic_DNA"/>
</dbReference>
<reference evidence="4 5" key="1">
    <citation type="submission" date="2024-05" db="EMBL/GenBank/DDBJ databases">
        <title>A draft genome resource for the thread blight pathogen Marasmius tenuissimus strain MS-2.</title>
        <authorList>
            <person name="Yulfo-Soto G.E."/>
            <person name="Baruah I.K."/>
            <person name="Amoako-Attah I."/>
            <person name="Bukari Y."/>
            <person name="Meinhardt L.W."/>
            <person name="Bailey B.A."/>
            <person name="Cohen S.P."/>
        </authorList>
    </citation>
    <scope>NUCLEOTIDE SEQUENCE [LARGE SCALE GENOMIC DNA]</scope>
    <source>
        <strain evidence="4 5">MS-2</strain>
    </source>
</reference>
<keyword evidence="5" id="KW-1185">Reference proteome</keyword>
<dbReference type="PROSITE" id="PS50011">
    <property type="entry name" value="PROTEIN_KINASE_DOM"/>
    <property type="match status" value="1"/>
</dbReference>
<proteinExistence type="predicted"/>
<dbReference type="InterPro" id="IPR011009">
    <property type="entry name" value="Kinase-like_dom_sf"/>
</dbReference>
<dbReference type="InterPro" id="IPR001245">
    <property type="entry name" value="Ser-Thr/Tyr_kinase_cat_dom"/>
</dbReference>
<dbReference type="SUPFAM" id="SSF56112">
    <property type="entry name" value="Protein kinase-like (PK-like)"/>
    <property type="match status" value="1"/>
</dbReference>
<dbReference type="InterPro" id="IPR020635">
    <property type="entry name" value="Tyr_kinase_cat_dom"/>
</dbReference>
<evidence type="ECO:0000313" key="5">
    <source>
        <dbReference type="Proteomes" id="UP001437256"/>
    </source>
</evidence>
<dbReference type="Proteomes" id="UP001437256">
    <property type="component" value="Unassembled WGS sequence"/>
</dbReference>
<evidence type="ECO:0000313" key="4">
    <source>
        <dbReference type="EMBL" id="KAL0057582.1"/>
    </source>
</evidence>
<evidence type="ECO:0000259" key="3">
    <source>
        <dbReference type="PROSITE" id="PS50011"/>
    </source>
</evidence>
<dbReference type="InterPro" id="IPR000719">
    <property type="entry name" value="Prot_kinase_dom"/>
</dbReference>
<evidence type="ECO:0000256" key="1">
    <source>
        <dbReference type="ARBA" id="ARBA00022741"/>
    </source>
</evidence>
<keyword evidence="2" id="KW-0067">ATP-binding</keyword>
<evidence type="ECO:0000256" key="2">
    <source>
        <dbReference type="ARBA" id="ARBA00022840"/>
    </source>
</evidence>
<name>A0ABR2ZAS8_9AGAR</name>